<evidence type="ECO:0000313" key="1">
    <source>
        <dbReference type="Proteomes" id="UP000887579"/>
    </source>
</evidence>
<dbReference type="Proteomes" id="UP000887579">
    <property type="component" value="Unplaced"/>
</dbReference>
<name>A0AC34FKC9_9BILA</name>
<organism evidence="1 2">
    <name type="scientific">Panagrolaimus sp. ES5</name>
    <dbReference type="NCBI Taxonomy" id="591445"/>
    <lineage>
        <taxon>Eukaryota</taxon>
        <taxon>Metazoa</taxon>
        <taxon>Ecdysozoa</taxon>
        <taxon>Nematoda</taxon>
        <taxon>Chromadorea</taxon>
        <taxon>Rhabditida</taxon>
        <taxon>Tylenchina</taxon>
        <taxon>Panagrolaimomorpha</taxon>
        <taxon>Panagrolaimoidea</taxon>
        <taxon>Panagrolaimidae</taxon>
        <taxon>Panagrolaimus</taxon>
    </lineage>
</organism>
<evidence type="ECO:0000313" key="2">
    <source>
        <dbReference type="WBParaSite" id="ES5_v2.g17584.t1"/>
    </source>
</evidence>
<protein>
    <submittedName>
        <fullName evidence="2">Protein kinase domain-containing protein</fullName>
    </submittedName>
</protein>
<reference evidence="2" key="1">
    <citation type="submission" date="2022-11" db="UniProtKB">
        <authorList>
            <consortium name="WormBaseParasite"/>
        </authorList>
    </citation>
    <scope>IDENTIFICATION</scope>
</reference>
<accession>A0AC34FKC9</accession>
<dbReference type="WBParaSite" id="ES5_v2.g17584.t1">
    <property type="protein sequence ID" value="ES5_v2.g17584.t1"/>
    <property type="gene ID" value="ES5_v2.g17584"/>
</dbReference>
<proteinExistence type="predicted"/>
<sequence>MNKYVFKDSSNDKQVLSYFNEILPLSDPIRIKDYEKRYVKVDELGNGRFGAIIKLLDQNTDTFVAGKVVNIELFNHWYQSFPKIKNRVETFLKEYRKIQKLSIINDRIADFLGIVLDSTKIVILYEFASNGNVKDKISDVPLSEAMALKYFYQTADALEFLHSQRTPVIHMDIKAANILLSATDNIKLANFGLVRDLTIGGFGMAVASEITEDFRATLLYVAPEVLQSQFGPGDRQSYSASADIWSLGCTLVEMLTCFPPYFEFYDDCDNFYNDVVSRASGPAENQLPYDCFSLVPTSSTIIRFIVHKIFDKTPSTRISAEGLLNFLQSLTADNLHHKEKLEGEFQKAYESSQKTIHGSLQHSSNQIPQITAAKKRGLFQSIKGLSIQSLTKIRGSGNNHIDAPAIKEPSLSSVSEATIEDGENAGNMGKRKHIHRSIFIKSFLSVTSFVLLGLTALSVFFLLAFGVIVIVRSIISYFCDCDLMAPPILIISGIFLILLFGLLFSCCMVALGEYKYRVANKSLHKSKFFVRRPEKDIRIFGFRIIRAKRLVLKPFKPDFEEGEEEPREILQHVDEDDDRYCELPTPIPHIEEDLEAVAATSTSASAASASNSMNPFSQQQQWPATIVEEATRKLATTSYTPLGNTFDDLYNDEPPPSPAL</sequence>